<reference evidence="1 2" key="1">
    <citation type="submission" date="2024-02" db="EMBL/GenBank/DDBJ databases">
        <title>Deinococcus xinjiangensis NBRC 107630.</title>
        <authorList>
            <person name="Ichikawa N."/>
            <person name="Katano-Makiyama Y."/>
            <person name="Hidaka K."/>
        </authorList>
    </citation>
    <scope>NUCLEOTIDE SEQUENCE [LARGE SCALE GENOMIC DNA]</scope>
    <source>
        <strain evidence="1 2">NBRC 107630</strain>
    </source>
</reference>
<dbReference type="RefSeq" id="WP_353544181.1">
    <property type="nucleotide sequence ID" value="NZ_BAABRN010000097.1"/>
</dbReference>
<dbReference type="EMBL" id="BAABRN010000097">
    <property type="protein sequence ID" value="GAA5504214.1"/>
    <property type="molecule type" value="Genomic_DNA"/>
</dbReference>
<protein>
    <submittedName>
        <fullName evidence="1">Uncharacterized protein</fullName>
    </submittedName>
</protein>
<name>A0ABP9VG66_9DEIO</name>
<gene>
    <name evidence="1" type="ORF">Dxin01_03983</name>
</gene>
<keyword evidence="2" id="KW-1185">Reference proteome</keyword>
<dbReference type="Proteomes" id="UP001458946">
    <property type="component" value="Unassembled WGS sequence"/>
</dbReference>
<proteinExistence type="predicted"/>
<sequence>MTTYPKTREEYKAAILHNIYRLVQALELDDDRDSPTWTAQSIHHDTREYFNAERWKPRPVNEGIRAKLPVGEVLTFRIQKWTPEAGDPRPGHQFVTGRLVEIRDLYYSRDDGANFQVVPSGKRNPREYSYRVACGQSLKVWRGKLTESEAATRTPLYEHEKIPPVQYDKEEAA</sequence>
<evidence type="ECO:0000313" key="2">
    <source>
        <dbReference type="Proteomes" id="UP001458946"/>
    </source>
</evidence>
<organism evidence="1 2">
    <name type="scientific">Deinococcus xinjiangensis</name>
    <dbReference type="NCBI Taxonomy" id="457454"/>
    <lineage>
        <taxon>Bacteria</taxon>
        <taxon>Thermotogati</taxon>
        <taxon>Deinococcota</taxon>
        <taxon>Deinococci</taxon>
        <taxon>Deinococcales</taxon>
        <taxon>Deinococcaceae</taxon>
        <taxon>Deinococcus</taxon>
    </lineage>
</organism>
<comment type="caution">
    <text evidence="1">The sequence shown here is derived from an EMBL/GenBank/DDBJ whole genome shotgun (WGS) entry which is preliminary data.</text>
</comment>
<accession>A0ABP9VG66</accession>
<evidence type="ECO:0000313" key="1">
    <source>
        <dbReference type="EMBL" id="GAA5504214.1"/>
    </source>
</evidence>